<comment type="similarity">
    <text evidence="5">Belongs to the ABC-2 integral membrane protein family.</text>
</comment>
<evidence type="ECO:0000256" key="1">
    <source>
        <dbReference type="ARBA" id="ARBA00004141"/>
    </source>
</evidence>
<evidence type="ECO:0000313" key="7">
    <source>
        <dbReference type="EMBL" id="SHI11387.1"/>
    </source>
</evidence>
<dbReference type="Proteomes" id="UP000189796">
    <property type="component" value="Chromosome I"/>
</dbReference>
<comment type="caution">
    <text evidence="5">Lacks conserved residue(s) required for the propagation of feature annotation.</text>
</comment>
<evidence type="ECO:0000256" key="4">
    <source>
        <dbReference type="ARBA" id="ARBA00023136"/>
    </source>
</evidence>
<feature type="transmembrane region" description="Helical" evidence="5">
    <location>
        <begin position="236"/>
        <end position="259"/>
    </location>
</feature>
<evidence type="ECO:0000256" key="2">
    <source>
        <dbReference type="ARBA" id="ARBA00022692"/>
    </source>
</evidence>
<organism evidence="7 8">
    <name type="scientific">Bradyrhizobium erythrophlei</name>
    <dbReference type="NCBI Taxonomy" id="1437360"/>
    <lineage>
        <taxon>Bacteria</taxon>
        <taxon>Pseudomonadati</taxon>
        <taxon>Pseudomonadota</taxon>
        <taxon>Alphaproteobacteria</taxon>
        <taxon>Hyphomicrobiales</taxon>
        <taxon>Nitrobacteraceae</taxon>
        <taxon>Bradyrhizobium</taxon>
    </lineage>
</organism>
<feature type="transmembrane region" description="Helical" evidence="5">
    <location>
        <begin position="151"/>
        <end position="173"/>
    </location>
</feature>
<keyword evidence="3 5" id="KW-1133">Transmembrane helix</keyword>
<keyword evidence="5" id="KW-0813">Transport</keyword>
<keyword evidence="2 5" id="KW-0812">Transmembrane</keyword>
<dbReference type="GO" id="GO:0140359">
    <property type="term" value="F:ABC-type transporter activity"/>
    <property type="evidence" value="ECO:0007669"/>
    <property type="project" value="InterPro"/>
</dbReference>
<proteinExistence type="inferred from homology"/>
<feature type="transmembrane region" description="Helical" evidence="5">
    <location>
        <begin position="112"/>
        <end position="139"/>
    </location>
</feature>
<dbReference type="GO" id="GO:0005886">
    <property type="term" value="C:plasma membrane"/>
    <property type="evidence" value="ECO:0007669"/>
    <property type="project" value="UniProtKB-SubCell"/>
</dbReference>
<dbReference type="Pfam" id="PF01061">
    <property type="entry name" value="ABC2_membrane"/>
    <property type="match status" value="1"/>
</dbReference>
<evidence type="ECO:0000256" key="3">
    <source>
        <dbReference type="ARBA" id="ARBA00022989"/>
    </source>
</evidence>
<protein>
    <recommendedName>
        <fullName evidence="5">Transport permease protein</fullName>
    </recommendedName>
</protein>
<keyword evidence="4 5" id="KW-0472">Membrane</keyword>
<feature type="transmembrane region" description="Helical" evidence="5">
    <location>
        <begin position="182"/>
        <end position="200"/>
    </location>
</feature>
<dbReference type="PANTHER" id="PTHR43027">
    <property type="entry name" value="DOXORUBICIN RESISTANCE ABC TRANSPORTER PERMEASE PROTEIN DRRC-RELATED"/>
    <property type="match status" value="1"/>
</dbReference>
<reference evidence="7 8" key="1">
    <citation type="submission" date="2016-11" db="EMBL/GenBank/DDBJ databases">
        <authorList>
            <person name="Jaros S."/>
            <person name="Januszkiewicz K."/>
            <person name="Wedrychowicz H."/>
        </authorList>
    </citation>
    <scope>NUCLEOTIDE SEQUENCE [LARGE SCALE GENOMIC DNA]</scope>
    <source>
        <strain evidence="7 8">GAS138</strain>
    </source>
</reference>
<name>A0A1M5YH61_9BRAD</name>
<dbReference type="PROSITE" id="PS51012">
    <property type="entry name" value="ABC_TM2"/>
    <property type="match status" value="1"/>
</dbReference>
<evidence type="ECO:0000259" key="6">
    <source>
        <dbReference type="PROSITE" id="PS51012"/>
    </source>
</evidence>
<dbReference type="PANTHER" id="PTHR43027:SF1">
    <property type="entry name" value="DOXORUBICIN RESISTANCE ABC TRANSPORTER PERMEASE PROTEIN DRRC-RELATED"/>
    <property type="match status" value="1"/>
</dbReference>
<dbReference type="EMBL" id="LT670817">
    <property type="protein sequence ID" value="SHI11387.1"/>
    <property type="molecule type" value="Genomic_DNA"/>
</dbReference>
<sequence length="273" mass="30997">MSKLVSHHWGIAPHRINAMILRYWYLLMSSWPRLLELLYWPALQIITWGFLQNYISQTSGFFARAGGSLIGAVILWDILFRGQLGFSISFLEEMWARNLGNLMMSPLKPIEFLISLMIMSLIRLAIGVIPMTLLALVFFNFNFYSIGLPLIAFFCNLIFTSWSIGIFVSGLVLRNGLGAESIVWTLMFGLMPLACIYYPVTVLPHWLQYVAWTLPPTYVFEGMRALLIDHVFRADLMIDALLINVALLIASFAIFLGLLRSARRHGSLLQGGE</sequence>
<accession>A0A1M5YH61</accession>
<comment type="subcellular location">
    <subcellularLocation>
        <location evidence="5">Cell inner membrane</location>
        <topology evidence="5">Multi-pass membrane protein</topology>
    </subcellularLocation>
    <subcellularLocation>
        <location evidence="1">Membrane</location>
        <topology evidence="1">Multi-pass membrane protein</topology>
    </subcellularLocation>
</comment>
<keyword evidence="5" id="KW-1003">Cell membrane</keyword>
<gene>
    <name evidence="7" type="ORF">SAMN05443248_8313</name>
</gene>
<feature type="transmembrane region" description="Helical" evidence="5">
    <location>
        <begin position="61"/>
        <end position="80"/>
    </location>
</feature>
<dbReference type="AlphaFoldDB" id="A0A1M5YH61"/>
<feature type="domain" description="ABC transmembrane type-2" evidence="6">
    <location>
        <begin position="32"/>
        <end position="262"/>
    </location>
</feature>
<evidence type="ECO:0000256" key="5">
    <source>
        <dbReference type="RuleBase" id="RU361157"/>
    </source>
</evidence>
<evidence type="ECO:0000313" key="8">
    <source>
        <dbReference type="Proteomes" id="UP000189796"/>
    </source>
</evidence>
<dbReference type="InterPro" id="IPR047817">
    <property type="entry name" value="ABC2_TM_bact-type"/>
</dbReference>
<dbReference type="InterPro" id="IPR052902">
    <property type="entry name" value="ABC-2_transporter"/>
</dbReference>
<dbReference type="InterPro" id="IPR013525">
    <property type="entry name" value="ABC2_TM"/>
</dbReference>